<reference evidence="3" key="1">
    <citation type="submission" date="2021-05" db="EMBL/GenBank/DDBJ databases">
        <authorList>
            <person name="Pietrasiak N."/>
            <person name="Ward R."/>
            <person name="Stajich J.E."/>
            <person name="Kurbessoian T."/>
        </authorList>
    </citation>
    <scope>NUCLEOTIDE SEQUENCE</scope>
    <source>
        <strain evidence="3">GSE-NOS-MK-12-04C</strain>
    </source>
</reference>
<name>A0A951QUJ5_9CYAN</name>
<dbReference type="PANTHER" id="PTHR33988">
    <property type="entry name" value="ENDORIBONUCLEASE MAZF-RELATED"/>
    <property type="match status" value="1"/>
</dbReference>
<dbReference type="EMBL" id="JAHHGZ010000068">
    <property type="protein sequence ID" value="MBW4672246.1"/>
    <property type="molecule type" value="Genomic_DNA"/>
</dbReference>
<evidence type="ECO:0000256" key="1">
    <source>
        <dbReference type="ARBA" id="ARBA00007521"/>
    </source>
</evidence>
<dbReference type="InterPro" id="IPR011067">
    <property type="entry name" value="Plasmid_toxin/cell-grow_inhib"/>
</dbReference>
<evidence type="ECO:0000313" key="4">
    <source>
        <dbReference type="Proteomes" id="UP000729701"/>
    </source>
</evidence>
<evidence type="ECO:0000256" key="2">
    <source>
        <dbReference type="ARBA" id="ARBA00022649"/>
    </source>
</evidence>
<dbReference type="PANTHER" id="PTHR33988:SF3">
    <property type="entry name" value="ENDORIBONUCLEASE TOXIN CHPB-RELATED"/>
    <property type="match status" value="1"/>
</dbReference>
<accession>A0A951QUJ5</accession>
<reference evidence="3" key="2">
    <citation type="journal article" date="2022" name="Microbiol. Resour. Announc.">
        <title>Metagenome Sequencing to Explore Phylogenomics of Terrestrial Cyanobacteria.</title>
        <authorList>
            <person name="Ward R.D."/>
            <person name="Stajich J.E."/>
            <person name="Johansen J.R."/>
            <person name="Huntemann M."/>
            <person name="Clum A."/>
            <person name="Foster B."/>
            <person name="Foster B."/>
            <person name="Roux S."/>
            <person name="Palaniappan K."/>
            <person name="Varghese N."/>
            <person name="Mukherjee S."/>
            <person name="Reddy T.B.K."/>
            <person name="Daum C."/>
            <person name="Copeland A."/>
            <person name="Chen I.A."/>
            <person name="Ivanova N.N."/>
            <person name="Kyrpides N.C."/>
            <person name="Shapiro N."/>
            <person name="Eloe-Fadrosh E.A."/>
            <person name="Pietrasiak N."/>
        </authorList>
    </citation>
    <scope>NUCLEOTIDE SEQUENCE</scope>
    <source>
        <strain evidence="3">GSE-NOS-MK-12-04C</strain>
    </source>
</reference>
<dbReference type="Proteomes" id="UP000729701">
    <property type="component" value="Unassembled WGS sequence"/>
</dbReference>
<evidence type="ECO:0000313" key="3">
    <source>
        <dbReference type="EMBL" id="MBW4672246.1"/>
    </source>
</evidence>
<dbReference type="SUPFAM" id="SSF50118">
    <property type="entry name" value="Cell growth inhibitor/plasmid maintenance toxic component"/>
    <property type="match status" value="1"/>
</dbReference>
<gene>
    <name evidence="3" type="ORF">KME60_33720</name>
</gene>
<comment type="caution">
    <text evidence="3">The sequence shown here is derived from an EMBL/GenBank/DDBJ whole genome shotgun (WGS) entry which is preliminary data.</text>
</comment>
<dbReference type="GO" id="GO:0003677">
    <property type="term" value="F:DNA binding"/>
    <property type="evidence" value="ECO:0007669"/>
    <property type="project" value="InterPro"/>
</dbReference>
<dbReference type="GO" id="GO:0004521">
    <property type="term" value="F:RNA endonuclease activity"/>
    <property type="evidence" value="ECO:0007669"/>
    <property type="project" value="TreeGrafter"/>
</dbReference>
<dbReference type="GO" id="GO:0006402">
    <property type="term" value="P:mRNA catabolic process"/>
    <property type="evidence" value="ECO:0007669"/>
    <property type="project" value="TreeGrafter"/>
</dbReference>
<comment type="similarity">
    <text evidence="1">Belongs to the PemK/MazF family.</text>
</comment>
<organism evidence="3 4">
    <name type="scientific">Cyanomargarita calcarea GSE-NOS-MK-12-04C</name>
    <dbReference type="NCBI Taxonomy" id="2839659"/>
    <lineage>
        <taxon>Bacteria</taxon>
        <taxon>Bacillati</taxon>
        <taxon>Cyanobacteriota</taxon>
        <taxon>Cyanophyceae</taxon>
        <taxon>Nostocales</taxon>
        <taxon>Cyanomargaritaceae</taxon>
        <taxon>Cyanomargarita</taxon>
    </lineage>
</organism>
<dbReference type="Pfam" id="PF02452">
    <property type="entry name" value="PemK_toxin"/>
    <property type="match status" value="1"/>
</dbReference>
<proteinExistence type="inferred from homology"/>
<protein>
    <submittedName>
        <fullName evidence="3">Type II toxin-antitoxin system PemK/MazF family toxin</fullName>
    </submittedName>
</protein>
<keyword evidence="2" id="KW-1277">Toxin-antitoxin system</keyword>
<dbReference type="AlphaFoldDB" id="A0A951QUJ5"/>
<sequence length="111" mass="12823">MVDYVPSRGDFIWLNFDPQSGFEQMGTRPALVISHTEFNQYRGFVFVCPVSNTKRRNPFYVSIPDNLPITGVIMTDQLRSLDYRSRQGAVISTCPEDLLMEVLNHIYPIMF</sequence>
<dbReference type="GO" id="GO:0016075">
    <property type="term" value="P:rRNA catabolic process"/>
    <property type="evidence" value="ECO:0007669"/>
    <property type="project" value="TreeGrafter"/>
</dbReference>
<dbReference type="InterPro" id="IPR003477">
    <property type="entry name" value="PemK-like"/>
</dbReference>
<dbReference type="Gene3D" id="2.30.30.110">
    <property type="match status" value="1"/>
</dbReference>